<evidence type="ECO:0000259" key="7">
    <source>
        <dbReference type="PROSITE" id="PS50011"/>
    </source>
</evidence>
<feature type="region of interest" description="Disordered" evidence="6">
    <location>
        <begin position="1"/>
        <end position="58"/>
    </location>
</feature>
<organism evidence="8 9">
    <name type="scientific">Nezara viridula</name>
    <name type="common">Southern green stink bug</name>
    <name type="synonym">Cimex viridulus</name>
    <dbReference type="NCBI Taxonomy" id="85310"/>
    <lineage>
        <taxon>Eukaryota</taxon>
        <taxon>Metazoa</taxon>
        <taxon>Ecdysozoa</taxon>
        <taxon>Arthropoda</taxon>
        <taxon>Hexapoda</taxon>
        <taxon>Insecta</taxon>
        <taxon>Pterygota</taxon>
        <taxon>Neoptera</taxon>
        <taxon>Paraneoptera</taxon>
        <taxon>Hemiptera</taxon>
        <taxon>Heteroptera</taxon>
        <taxon>Panheteroptera</taxon>
        <taxon>Pentatomomorpha</taxon>
        <taxon>Pentatomoidea</taxon>
        <taxon>Pentatomidae</taxon>
        <taxon>Pentatominae</taxon>
        <taxon>Nezara</taxon>
    </lineage>
</organism>
<dbReference type="GO" id="GO:0035556">
    <property type="term" value="P:intracellular signal transduction"/>
    <property type="evidence" value="ECO:0007669"/>
    <property type="project" value="TreeGrafter"/>
</dbReference>
<accession>A0A9P0E5S3</accession>
<evidence type="ECO:0000256" key="2">
    <source>
        <dbReference type="ARBA" id="ARBA00022679"/>
    </source>
</evidence>
<dbReference type="GO" id="GO:0050321">
    <property type="term" value="F:tau-protein kinase activity"/>
    <property type="evidence" value="ECO:0007669"/>
    <property type="project" value="TreeGrafter"/>
</dbReference>
<name>A0A9P0E5S3_NEZVI</name>
<feature type="domain" description="Protein kinase" evidence="7">
    <location>
        <begin position="70"/>
        <end position="330"/>
    </location>
</feature>
<keyword evidence="2" id="KW-0808">Transferase</keyword>
<dbReference type="OrthoDB" id="541276at2759"/>
<reference evidence="8" key="1">
    <citation type="submission" date="2022-01" db="EMBL/GenBank/DDBJ databases">
        <authorList>
            <person name="King R."/>
        </authorList>
    </citation>
    <scope>NUCLEOTIDE SEQUENCE</scope>
</reference>
<dbReference type="AlphaFoldDB" id="A0A9P0E5S3"/>
<evidence type="ECO:0000256" key="3">
    <source>
        <dbReference type="ARBA" id="ARBA00022741"/>
    </source>
</evidence>
<dbReference type="GO" id="GO:0005737">
    <property type="term" value="C:cytoplasm"/>
    <property type="evidence" value="ECO:0007669"/>
    <property type="project" value="TreeGrafter"/>
</dbReference>
<dbReference type="PANTHER" id="PTHR24346:SF82">
    <property type="entry name" value="KP78A-RELATED"/>
    <property type="match status" value="1"/>
</dbReference>
<evidence type="ECO:0000256" key="6">
    <source>
        <dbReference type="SAM" id="MobiDB-lite"/>
    </source>
</evidence>
<evidence type="ECO:0000256" key="4">
    <source>
        <dbReference type="ARBA" id="ARBA00022777"/>
    </source>
</evidence>
<dbReference type="Proteomes" id="UP001152798">
    <property type="component" value="Chromosome 1"/>
</dbReference>
<sequence length="386" mass="44283">MNRFSDVHSTTPWPKGALHVKMATTKAKEEEKGSEATNRTSTKRHHKKEEDEEDPSVTEAEVLRLKNRGYTLSKKLSQGCSAKIYLTNYTRTNKADIIMACKVIDKKNGEPKFITKFLPREVTVLSELSNPHCVQIYSILEIKSKCFVFMRYAENGDLLDYLTKHGAVEESHARMWMRQLLLAVRYLHSKRIAHRDIKCENVLITDNLNAKLADFGFARYWVDPQGEEVLSETYCGSLSYAAPEILRGHPYSPKKCDIWSLGIVFFVMLNLAKPFSKNKAAQLLQQQLEKNYRFRSKTISSGAKELIRSMLEPNQDIRPLAEVLLNVPWMKEDELLLKLVPDPLHPSPSNQKEISYEQEGTYTKMKQLSRSSYQQNSAINPYGTKS</sequence>
<dbReference type="PROSITE" id="PS00108">
    <property type="entry name" value="PROTEIN_KINASE_ST"/>
    <property type="match status" value="1"/>
</dbReference>
<evidence type="ECO:0000313" key="9">
    <source>
        <dbReference type="Proteomes" id="UP001152798"/>
    </source>
</evidence>
<dbReference type="PROSITE" id="PS50011">
    <property type="entry name" value="PROTEIN_KINASE_DOM"/>
    <property type="match status" value="1"/>
</dbReference>
<dbReference type="PANTHER" id="PTHR24346">
    <property type="entry name" value="MAP/MICROTUBULE AFFINITY-REGULATING KINASE"/>
    <property type="match status" value="1"/>
</dbReference>
<gene>
    <name evidence="8" type="ORF">NEZAVI_LOCUS1716</name>
</gene>
<dbReference type="Pfam" id="PF00069">
    <property type="entry name" value="Pkinase"/>
    <property type="match status" value="1"/>
</dbReference>
<evidence type="ECO:0000256" key="1">
    <source>
        <dbReference type="ARBA" id="ARBA00022527"/>
    </source>
</evidence>
<dbReference type="EMBL" id="OV725077">
    <property type="protein sequence ID" value="CAH1390520.1"/>
    <property type="molecule type" value="Genomic_DNA"/>
</dbReference>
<dbReference type="GO" id="GO:0000226">
    <property type="term" value="P:microtubule cytoskeleton organization"/>
    <property type="evidence" value="ECO:0007669"/>
    <property type="project" value="TreeGrafter"/>
</dbReference>
<dbReference type="SUPFAM" id="SSF56112">
    <property type="entry name" value="Protein kinase-like (PK-like)"/>
    <property type="match status" value="1"/>
</dbReference>
<dbReference type="FunFam" id="1.10.510.10:FF:000571">
    <property type="entry name" value="Maternal embryonic leucine zipper kinase"/>
    <property type="match status" value="1"/>
</dbReference>
<proteinExistence type="predicted"/>
<dbReference type="SMART" id="SM00220">
    <property type="entry name" value="S_TKc"/>
    <property type="match status" value="1"/>
</dbReference>
<keyword evidence="9" id="KW-1185">Reference proteome</keyword>
<dbReference type="GO" id="GO:0005524">
    <property type="term" value="F:ATP binding"/>
    <property type="evidence" value="ECO:0007669"/>
    <property type="project" value="UniProtKB-KW"/>
</dbReference>
<keyword evidence="3" id="KW-0547">Nucleotide-binding</keyword>
<dbReference type="InterPro" id="IPR011009">
    <property type="entry name" value="Kinase-like_dom_sf"/>
</dbReference>
<dbReference type="InterPro" id="IPR000719">
    <property type="entry name" value="Prot_kinase_dom"/>
</dbReference>
<evidence type="ECO:0000256" key="5">
    <source>
        <dbReference type="ARBA" id="ARBA00022840"/>
    </source>
</evidence>
<feature type="region of interest" description="Disordered" evidence="6">
    <location>
        <begin position="366"/>
        <end position="386"/>
    </location>
</feature>
<protein>
    <recommendedName>
        <fullName evidence="7">Protein kinase domain-containing protein</fullName>
    </recommendedName>
</protein>
<evidence type="ECO:0000313" key="8">
    <source>
        <dbReference type="EMBL" id="CAH1390520.1"/>
    </source>
</evidence>
<dbReference type="InterPro" id="IPR008271">
    <property type="entry name" value="Ser/Thr_kinase_AS"/>
</dbReference>
<keyword evidence="5" id="KW-0067">ATP-binding</keyword>
<keyword evidence="1" id="KW-0723">Serine/threonine-protein kinase</keyword>
<dbReference type="Gene3D" id="1.10.510.10">
    <property type="entry name" value="Transferase(Phosphotransferase) domain 1"/>
    <property type="match status" value="1"/>
</dbReference>
<keyword evidence="4" id="KW-0418">Kinase</keyword>